<keyword evidence="1" id="KW-0812">Transmembrane</keyword>
<sequence>ILFEPILTICAILHLFLRRPPSVVVDLSPITYSSDLEDAFTSGNAEADHLLEKLPEKYTNVDSLASLTGSDAEIATLEGLGTPQIGNAKSVESDLVRKSSFITEGQVFDENSHTTVSSSIPELNYRFCKDISMQTKFLTSVLTDMKESNSVEEKKSLDNAALFNQSPQRDASGTLAPFTKQVPVLSNTHIQITEIVYPITTWVSLLIPLVGREDMMLNEHLEQDMATRYVVINSLGNDPPKWKTDLGTFTVVGLYVWDPGIGFGFMALTSYKENMEELLLLGCNDMFFLIVYSNSMSRVWDPGQLGCVKSNWFKVFSIVDICNVLTCPLIAYSLVFTEYYVVKHDILVANFQQTSVLHLRCIIALVGMVQFFWTLFDPINFLGEILSIPLSGSTTNILVNHGNISFDKKGTDGKEEWNEIKDIATSIWHLCELLLPNMTKFPYVATNSASTSLDDIIKCIALLGKSHISIHFCHVYQQLSNNETTMSIVLQVANEVASLLLTNLTIRGMLMPTRAKVLIGVGSIVMNGPRQVLAKRPNTELSGYVLDLG</sequence>
<dbReference type="Proteomes" id="UP000824120">
    <property type="component" value="Chromosome 1"/>
</dbReference>
<evidence type="ECO:0000256" key="1">
    <source>
        <dbReference type="SAM" id="Phobius"/>
    </source>
</evidence>
<keyword evidence="1" id="KW-1133">Transmembrane helix</keyword>
<evidence type="ECO:0000313" key="3">
    <source>
        <dbReference type="Proteomes" id="UP000824120"/>
    </source>
</evidence>
<feature type="transmembrane region" description="Helical" evidence="1">
    <location>
        <begin position="315"/>
        <end position="336"/>
    </location>
</feature>
<feature type="transmembrane region" description="Helical" evidence="1">
    <location>
        <begin position="357"/>
        <end position="376"/>
    </location>
</feature>
<feature type="transmembrane region" description="Helical" evidence="1">
    <location>
        <begin position="246"/>
        <end position="266"/>
    </location>
</feature>
<dbReference type="AlphaFoldDB" id="A0A9J6B2Y2"/>
<proteinExistence type="predicted"/>
<protein>
    <submittedName>
        <fullName evidence="2">Uncharacterized protein</fullName>
    </submittedName>
</protein>
<keyword evidence="3" id="KW-1185">Reference proteome</keyword>
<feature type="transmembrane region" description="Helical" evidence="1">
    <location>
        <begin position="278"/>
        <end position="295"/>
    </location>
</feature>
<dbReference type="EMBL" id="JACXVP010000001">
    <property type="protein sequence ID" value="KAG5630963.1"/>
    <property type="molecule type" value="Genomic_DNA"/>
</dbReference>
<dbReference type="OrthoDB" id="770980at2759"/>
<feature type="non-terminal residue" evidence="2">
    <location>
        <position position="1"/>
    </location>
</feature>
<reference evidence="2 3" key="1">
    <citation type="submission" date="2020-09" db="EMBL/GenBank/DDBJ databases">
        <title>De no assembly of potato wild relative species, Solanum commersonii.</title>
        <authorList>
            <person name="Cho K."/>
        </authorList>
    </citation>
    <scope>NUCLEOTIDE SEQUENCE [LARGE SCALE GENOMIC DNA]</scope>
    <source>
        <strain evidence="2">LZ3.2</strain>
        <tissue evidence="2">Leaf</tissue>
    </source>
</reference>
<organism evidence="2 3">
    <name type="scientific">Solanum commersonii</name>
    <name type="common">Commerson's wild potato</name>
    <name type="synonym">Commerson's nightshade</name>
    <dbReference type="NCBI Taxonomy" id="4109"/>
    <lineage>
        <taxon>Eukaryota</taxon>
        <taxon>Viridiplantae</taxon>
        <taxon>Streptophyta</taxon>
        <taxon>Embryophyta</taxon>
        <taxon>Tracheophyta</taxon>
        <taxon>Spermatophyta</taxon>
        <taxon>Magnoliopsida</taxon>
        <taxon>eudicotyledons</taxon>
        <taxon>Gunneridae</taxon>
        <taxon>Pentapetalae</taxon>
        <taxon>asterids</taxon>
        <taxon>lamiids</taxon>
        <taxon>Solanales</taxon>
        <taxon>Solanaceae</taxon>
        <taxon>Solanoideae</taxon>
        <taxon>Solaneae</taxon>
        <taxon>Solanum</taxon>
    </lineage>
</organism>
<comment type="caution">
    <text evidence="2">The sequence shown here is derived from an EMBL/GenBank/DDBJ whole genome shotgun (WGS) entry which is preliminary data.</text>
</comment>
<gene>
    <name evidence="2" type="ORF">H5410_002680</name>
</gene>
<name>A0A9J6B2Y2_SOLCO</name>
<keyword evidence="1" id="KW-0472">Membrane</keyword>
<evidence type="ECO:0000313" key="2">
    <source>
        <dbReference type="EMBL" id="KAG5630963.1"/>
    </source>
</evidence>
<accession>A0A9J6B2Y2</accession>